<dbReference type="AlphaFoldDB" id="A0A8K0GM35"/>
<reference evidence="2" key="1">
    <citation type="submission" date="2019-08" db="EMBL/GenBank/DDBJ databases">
        <title>The genome of the North American firefly Photinus pyralis.</title>
        <authorList>
            <consortium name="Photinus pyralis genome working group"/>
            <person name="Fallon T.R."/>
            <person name="Sander Lower S.E."/>
            <person name="Weng J.-K."/>
        </authorList>
    </citation>
    <scope>NUCLEOTIDE SEQUENCE</scope>
    <source>
        <strain evidence="2">TRF0915ILg1</strain>
        <tissue evidence="2">Whole body</tissue>
    </source>
</reference>
<evidence type="ECO:0000313" key="2">
    <source>
        <dbReference type="EMBL" id="KAF2904576.1"/>
    </source>
</evidence>
<name>A0A8K0GM35_IGNLU</name>
<organism evidence="2 3">
    <name type="scientific">Ignelater luminosus</name>
    <name type="common">Cucubano</name>
    <name type="synonym">Pyrophorus luminosus</name>
    <dbReference type="NCBI Taxonomy" id="2038154"/>
    <lineage>
        <taxon>Eukaryota</taxon>
        <taxon>Metazoa</taxon>
        <taxon>Ecdysozoa</taxon>
        <taxon>Arthropoda</taxon>
        <taxon>Hexapoda</taxon>
        <taxon>Insecta</taxon>
        <taxon>Pterygota</taxon>
        <taxon>Neoptera</taxon>
        <taxon>Endopterygota</taxon>
        <taxon>Coleoptera</taxon>
        <taxon>Polyphaga</taxon>
        <taxon>Elateriformia</taxon>
        <taxon>Elateroidea</taxon>
        <taxon>Elateridae</taxon>
        <taxon>Agrypninae</taxon>
        <taxon>Pyrophorini</taxon>
        <taxon>Ignelater</taxon>
    </lineage>
</organism>
<feature type="region of interest" description="Disordered" evidence="1">
    <location>
        <begin position="380"/>
        <end position="403"/>
    </location>
</feature>
<feature type="region of interest" description="Disordered" evidence="1">
    <location>
        <begin position="1"/>
        <end position="58"/>
    </location>
</feature>
<sequence>MNSPREFSLNGLLPEDSPSSSSVSTSDNNANLSNTNQNKGAIPKTKTPKPIINTSKKPTKLNNNVDDILISKTSSDLTDGVLQMHSDVLRLNGFSDQLSRISTSYLDDYNTTLFTNGSDNCENCSGRSKANIVNLHENHFNHDVFANTPKIEENGTSDLCKISSYQPSTSSSREIDSDINLQLKLDTESSSSEDNELLSISDDGCIYTYKGDHVADLPSSFFSLDIPPSRSPEVSPQNRQENTSPEMDFLEMDFDPGPSGDADSDSQSNADLEGTENLPQDPSFKLMETNNDQIYSEKKLHIDSPAMFCKIKSTNDTTVEPIAFSIMQPLNIPKASSPGINLPSPSASVKQDSPISSITERIRKIRMPWLCSISQRTTSKTSSRLAKRHHSSTGELTSPSDRIPSPCEDFERYKFNTSDNFSSEKIMIWSEEEAYRKQITQIGASACGATAVLNVLNALRFPVPSIDTIQEVVQTRLRANSSPLTDYLLSRSNAGSTHEDLIEGLEKVTDGQVYARFFHMYPERILNLNLWLAFWITHGAVPIATLNLQKCSGTIPDAWHHQMIFGVGPRGIYLTNPLECVEAGQLWPQLSSESILLIRREDILSRWNIKTDLNQLMKIKDPRWPRANVLGQVANIVRENVREKRLGFASTSHIKIPAAYSSGITLAMRIDAPLCPLLMYCPELPILPPYDEATGYSDNIY</sequence>
<evidence type="ECO:0000256" key="1">
    <source>
        <dbReference type="SAM" id="MobiDB-lite"/>
    </source>
</evidence>
<proteinExistence type="predicted"/>
<accession>A0A8K0GM35</accession>
<gene>
    <name evidence="2" type="ORF">ILUMI_01596</name>
</gene>
<dbReference type="OrthoDB" id="10064600at2759"/>
<feature type="compositionally biased region" description="Polar residues" evidence="1">
    <location>
        <begin position="27"/>
        <end position="39"/>
    </location>
</feature>
<feature type="region of interest" description="Disordered" evidence="1">
    <location>
        <begin position="224"/>
        <end position="285"/>
    </location>
</feature>
<dbReference type="EMBL" id="VTPC01000733">
    <property type="protein sequence ID" value="KAF2904576.1"/>
    <property type="molecule type" value="Genomic_DNA"/>
</dbReference>
<keyword evidence="3" id="KW-1185">Reference proteome</keyword>
<feature type="compositionally biased region" description="Low complexity" evidence="1">
    <location>
        <begin position="255"/>
        <end position="268"/>
    </location>
</feature>
<evidence type="ECO:0000313" key="3">
    <source>
        <dbReference type="Proteomes" id="UP000801492"/>
    </source>
</evidence>
<dbReference type="Proteomes" id="UP000801492">
    <property type="component" value="Unassembled WGS sequence"/>
</dbReference>
<comment type="caution">
    <text evidence="2">The sequence shown here is derived from an EMBL/GenBank/DDBJ whole genome shotgun (WGS) entry which is preliminary data.</text>
</comment>
<feature type="compositionally biased region" description="Polar residues" evidence="1">
    <location>
        <begin position="232"/>
        <end position="245"/>
    </location>
</feature>
<protein>
    <submittedName>
        <fullName evidence="2">Uncharacterized protein</fullName>
    </submittedName>
</protein>
<feature type="compositionally biased region" description="Low complexity" evidence="1">
    <location>
        <begin position="17"/>
        <end position="26"/>
    </location>
</feature>